<comment type="similarity">
    <text evidence="12">Belongs to the dihydrofolate reductase family.</text>
</comment>
<dbReference type="Gene3D" id="3.40.430.10">
    <property type="entry name" value="Dihydrofolate Reductase, subunit A"/>
    <property type="match status" value="1"/>
</dbReference>
<comment type="pathway">
    <text evidence="1">Cofactor biosynthesis; tetrahydrofolate biosynthesis; 5,6,7,8-tetrahydrofolate from 7,8-dihydrofolate: step 1/1.</text>
</comment>
<dbReference type="Proteomes" id="UP000481153">
    <property type="component" value="Unassembled WGS sequence"/>
</dbReference>
<reference evidence="14 15" key="1">
    <citation type="submission" date="2019-07" db="EMBL/GenBank/DDBJ databases">
        <title>Genomics analysis of Aphanomyces spp. identifies a new class of oomycete effector associated with host adaptation.</title>
        <authorList>
            <person name="Gaulin E."/>
        </authorList>
    </citation>
    <scope>NUCLEOTIDE SEQUENCE [LARGE SCALE GENOMIC DNA]</scope>
    <source>
        <strain evidence="14 15">ATCC 201684</strain>
    </source>
</reference>
<dbReference type="GO" id="GO:0006730">
    <property type="term" value="P:one-carbon metabolic process"/>
    <property type="evidence" value="ECO:0007669"/>
    <property type="project" value="UniProtKB-KW"/>
</dbReference>
<keyword evidence="5" id="KW-0554">One-carbon metabolism</keyword>
<dbReference type="GO" id="GO:0050661">
    <property type="term" value="F:NADP binding"/>
    <property type="evidence" value="ECO:0007669"/>
    <property type="project" value="InterPro"/>
</dbReference>
<dbReference type="InterPro" id="IPR001796">
    <property type="entry name" value="DHFR_dom"/>
</dbReference>
<dbReference type="GO" id="GO:0004146">
    <property type="term" value="F:dihydrofolate reductase activity"/>
    <property type="evidence" value="ECO:0007669"/>
    <property type="project" value="UniProtKB-EC"/>
</dbReference>
<dbReference type="GO" id="GO:0032259">
    <property type="term" value="P:methylation"/>
    <property type="evidence" value="ECO:0007669"/>
    <property type="project" value="UniProtKB-KW"/>
</dbReference>
<dbReference type="PANTHER" id="PTHR48069:SF3">
    <property type="entry name" value="DIHYDROFOLATE REDUCTASE"/>
    <property type="match status" value="1"/>
</dbReference>
<evidence type="ECO:0000256" key="5">
    <source>
        <dbReference type="ARBA" id="ARBA00022563"/>
    </source>
</evidence>
<dbReference type="CDD" id="cd00209">
    <property type="entry name" value="DHFR"/>
    <property type="match status" value="1"/>
</dbReference>
<dbReference type="GO" id="GO:0005739">
    <property type="term" value="C:mitochondrion"/>
    <property type="evidence" value="ECO:0007669"/>
    <property type="project" value="TreeGrafter"/>
</dbReference>
<evidence type="ECO:0000313" key="15">
    <source>
        <dbReference type="Proteomes" id="UP000481153"/>
    </source>
</evidence>
<comment type="function">
    <text evidence="11">Bifunctional enzyme. Involved in de novo dTMP biosynthesis. Key enzyme in folate metabolism. Catalyzes an essential reaction for de novo glycine and purine synthesis, DNA precursor synthesis, and for the conversion of dUMP to dTMP.</text>
</comment>
<feature type="domain" description="DHFR" evidence="13">
    <location>
        <begin position="25"/>
        <end position="185"/>
    </location>
</feature>
<dbReference type="AlphaFoldDB" id="A0A6G0X1P8"/>
<accession>A0A6G0X1P8</accession>
<evidence type="ECO:0000259" key="13">
    <source>
        <dbReference type="PROSITE" id="PS51330"/>
    </source>
</evidence>
<dbReference type="UniPathway" id="UPA00077">
    <property type="reaction ID" value="UER00158"/>
</dbReference>
<dbReference type="VEuPathDB" id="FungiDB:AeMF1_016194"/>
<dbReference type="PANTHER" id="PTHR48069">
    <property type="entry name" value="DIHYDROFOLATE REDUCTASE"/>
    <property type="match status" value="1"/>
</dbReference>
<dbReference type="EMBL" id="VJMJ01000119">
    <property type="protein sequence ID" value="KAF0733729.1"/>
    <property type="molecule type" value="Genomic_DNA"/>
</dbReference>
<dbReference type="PROSITE" id="PS51330">
    <property type="entry name" value="DHFR_2"/>
    <property type="match status" value="1"/>
</dbReference>
<evidence type="ECO:0000256" key="2">
    <source>
        <dbReference type="ARBA" id="ARBA00011947"/>
    </source>
</evidence>
<dbReference type="EC" id="2.1.1.45" evidence="2"/>
<dbReference type="SUPFAM" id="SSF53597">
    <property type="entry name" value="Dihydrofolate reductase-like"/>
    <property type="match status" value="1"/>
</dbReference>
<dbReference type="GO" id="GO:0046452">
    <property type="term" value="P:dihydrofolate metabolic process"/>
    <property type="evidence" value="ECO:0007669"/>
    <property type="project" value="TreeGrafter"/>
</dbReference>
<proteinExistence type="inferred from homology"/>
<keyword evidence="10" id="KW-0560">Oxidoreductase</keyword>
<sequence length="195" mass="22108">MDLTCQGSPSHSGALHHKLILSSMRINIIAACDRNRVIGRRGTLPWSIPRDWQYFLDKTQGQTAIMGRVSANEYPTNASRPVIVISPSWFAQSKAAPFTDVAKSYNHALDIAREKQLQEVWICGGETIYKESLATADKLFLTRVDLEVEGGDTWFPEWEHEFDHLDSREECEENGIRFAFEVWSKSKPLGLAVRV</sequence>
<dbReference type="PRINTS" id="PR00070">
    <property type="entry name" value="DHFR"/>
</dbReference>
<evidence type="ECO:0000256" key="4">
    <source>
        <dbReference type="ARBA" id="ARBA00019798"/>
    </source>
</evidence>
<evidence type="ECO:0000256" key="10">
    <source>
        <dbReference type="ARBA" id="ARBA00023002"/>
    </source>
</evidence>
<dbReference type="GO" id="GO:0009165">
    <property type="term" value="P:nucleotide biosynthetic process"/>
    <property type="evidence" value="ECO:0007669"/>
    <property type="project" value="UniProtKB-KW"/>
</dbReference>
<keyword evidence="8" id="KW-0545">Nucleotide biosynthesis</keyword>
<evidence type="ECO:0000256" key="11">
    <source>
        <dbReference type="ARBA" id="ARBA00025154"/>
    </source>
</evidence>
<dbReference type="InterPro" id="IPR012259">
    <property type="entry name" value="DHFR"/>
</dbReference>
<dbReference type="GO" id="GO:0046655">
    <property type="term" value="P:folic acid metabolic process"/>
    <property type="evidence" value="ECO:0007669"/>
    <property type="project" value="TreeGrafter"/>
</dbReference>
<evidence type="ECO:0000256" key="7">
    <source>
        <dbReference type="ARBA" id="ARBA00022679"/>
    </source>
</evidence>
<organism evidence="14 15">
    <name type="scientific">Aphanomyces euteiches</name>
    <dbReference type="NCBI Taxonomy" id="100861"/>
    <lineage>
        <taxon>Eukaryota</taxon>
        <taxon>Sar</taxon>
        <taxon>Stramenopiles</taxon>
        <taxon>Oomycota</taxon>
        <taxon>Saprolegniomycetes</taxon>
        <taxon>Saprolegniales</taxon>
        <taxon>Verrucalvaceae</taxon>
        <taxon>Aphanomyces</taxon>
    </lineage>
</organism>
<dbReference type="PROSITE" id="PS00075">
    <property type="entry name" value="DHFR_1"/>
    <property type="match status" value="1"/>
</dbReference>
<keyword evidence="6" id="KW-0489">Methyltransferase</keyword>
<comment type="caution">
    <text evidence="14">The sequence shown here is derived from an EMBL/GenBank/DDBJ whole genome shotgun (WGS) entry which is preliminary data.</text>
</comment>
<keyword evidence="15" id="KW-1185">Reference proteome</keyword>
<evidence type="ECO:0000256" key="6">
    <source>
        <dbReference type="ARBA" id="ARBA00022603"/>
    </source>
</evidence>
<evidence type="ECO:0000256" key="9">
    <source>
        <dbReference type="ARBA" id="ARBA00022857"/>
    </source>
</evidence>
<keyword evidence="7" id="KW-0808">Transferase</keyword>
<protein>
    <recommendedName>
        <fullName evidence="4">Bifunctional dihydrofolate reductase-thymidylate synthase</fullName>
        <ecNumber evidence="3">1.5.1.3</ecNumber>
        <ecNumber evidence="2">2.1.1.45</ecNumber>
    </recommendedName>
</protein>
<gene>
    <name evidence="14" type="ORF">Ae201684_009301</name>
</gene>
<dbReference type="InterPro" id="IPR017925">
    <property type="entry name" value="DHFR_CS"/>
</dbReference>
<evidence type="ECO:0000313" key="14">
    <source>
        <dbReference type="EMBL" id="KAF0733729.1"/>
    </source>
</evidence>
<evidence type="ECO:0000256" key="8">
    <source>
        <dbReference type="ARBA" id="ARBA00022727"/>
    </source>
</evidence>
<dbReference type="GO" id="GO:0004799">
    <property type="term" value="F:thymidylate synthase activity"/>
    <property type="evidence" value="ECO:0007669"/>
    <property type="project" value="UniProtKB-EC"/>
</dbReference>
<dbReference type="InterPro" id="IPR024072">
    <property type="entry name" value="DHFR-like_dom_sf"/>
</dbReference>
<evidence type="ECO:0000256" key="3">
    <source>
        <dbReference type="ARBA" id="ARBA00012856"/>
    </source>
</evidence>
<dbReference type="EC" id="1.5.1.3" evidence="3"/>
<evidence type="ECO:0000256" key="1">
    <source>
        <dbReference type="ARBA" id="ARBA00004903"/>
    </source>
</evidence>
<dbReference type="Pfam" id="PF00186">
    <property type="entry name" value="DHFR_1"/>
    <property type="match status" value="1"/>
</dbReference>
<evidence type="ECO:0000256" key="12">
    <source>
        <dbReference type="RuleBase" id="RU004474"/>
    </source>
</evidence>
<dbReference type="GO" id="GO:0046654">
    <property type="term" value="P:tetrahydrofolate biosynthetic process"/>
    <property type="evidence" value="ECO:0007669"/>
    <property type="project" value="UniProtKB-UniPathway"/>
</dbReference>
<name>A0A6G0X1P8_9STRA</name>
<keyword evidence="9" id="KW-0521">NADP</keyword>